<dbReference type="PANTHER" id="PTHR39569:SF1">
    <property type="entry name" value="INORGANIC TRIPHOSPHATASE"/>
    <property type="match status" value="1"/>
</dbReference>
<sequence length="525" mass="56212">MAAPRRKPAAPAAAREIELKLVAPPAAIDDLAKAGMVVAHARNMGTVRNLGSVYFDTPDRALTAAGFALRVRSVGRSRIMTVKSAGGGAGDGLVGRGEWEVGILGDAPDLGVLPDGVPKAFRALVADAPLEPVVTTTVRRRARKLDLPNACIELAIDSGTVEAGGRVVALSEIELELVSGEVGALYDVALDMLEHGPAEMSLYSKAARGFDLAFDRPPAWRKPLRPAVSRSVALDDAFAVMLSESLRHFLDNRPAAMDGRHPEGIHQTRVALRRLRSILKVIADATGSAAATGFAQDARWLAGEQGDARGFDVFLAETIPPVEEACADPSGFAAVRAAVQPLHEAAYARARAALADRRALRLPLALARWIEGHGWRGEADADALAVLGAPAAGFAGTVLDRQVRKALKRGRRFARLDAEGRHEVRLAVKKLRYLSDFLLPLCARDKKAAGFAKALSRIQDGLGRYNDIATTDQLLDRLAGPEAPPSVHRACGEIRGWQARDLAAMEADLRLRWKAFSSAKMPWPD</sequence>
<dbReference type="RefSeq" id="WP_126700602.1">
    <property type="nucleotide sequence ID" value="NZ_RWKW01000051.1"/>
</dbReference>
<evidence type="ECO:0000313" key="3">
    <source>
        <dbReference type="EMBL" id="RST85697.1"/>
    </source>
</evidence>
<dbReference type="GO" id="GO:0046872">
    <property type="term" value="F:metal ion binding"/>
    <property type="evidence" value="ECO:0007669"/>
    <property type="project" value="TreeGrafter"/>
</dbReference>
<dbReference type="InterPro" id="IPR038186">
    <property type="entry name" value="CHAD_dom_sf"/>
</dbReference>
<dbReference type="InterPro" id="IPR033469">
    <property type="entry name" value="CYTH-like_dom_sf"/>
</dbReference>
<dbReference type="Gene3D" id="1.40.20.10">
    <property type="entry name" value="CHAD domain"/>
    <property type="match status" value="1"/>
</dbReference>
<protein>
    <submittedName>
        <fullName evidence="3">CYTH and CHAD domain-containing protein</fullName>
    </submittedName>
</protein>
<dbReference type="InterPro" id="IPR039013">
    <property type="entry name" value="YgiF"/>
</dbReference>
<dbReference type="OrthoDB" id="9777271at2"/>
<dbReference type="CDD" id="cd07756">
    <property type="entry name" value="CYTH-like_Pase_CHAD"/>
    <property type="match status" value="1"/>
</dbReference>
<proteinExistence type="predicted"/>
<dbReference type="Pfam" id="PF01928">
    <property type="entry name" value="CYTH"/>
    <property type="match status" value="1"/>
</dbReference>
<dbReference type="Pfam" id="PF05235">
    <property type="entry name" value="CHAD"/>
    <property type="match status" value="1"/>
</dbReference>
<comment type="caution">
    <text evidence="3">The sequence shown here is derived from an EMBL/GenBank/DDBJ whole genome shotgun (WGS) entry which is preliminary data.</text>
</comment>
<dbReference type="PROSITE" id="PS51707">
    <property type="entry name" value="CYTH"/>
    <property type="match status" value="1"/>
</dbReference>
<reference evidence="3 4" key="1">
    <citation type="submission" date="2018-12" db="EMBL/GenBank/DDBJ databases">
        <title>Mesorhizobium carbonis sp. nov., isolated from coal mine water.</title>
        <authorList>
            <person name="Xin W."/>
            <person name="Xu Z."/>
            <person name="Xiang F."/>
            <person name="Zhang J."/>
            <person name="Xi L."/>
            <person name="Liu J."/>
        </authorList>
    </citation>
    <scope>NUCLEOTIDE SEQUENCE [LARGE SCALE GENOMIC DNA]</scope>
    <source>
        <strain evidence="3 4">B2.3</strain>
    </source>
</reference>
<dbReference type="InterPro" id="IPR023577">
    <property type="entry name" value="CYTH_domain"/>
</dbReference>
<dbReference type="Gene3D" id="2.40.320.10">
    <property type="entry name" value="Hypothetical Protein Pfu-838710-001"/>
    <property type="match status" value="1"/>
</dbReference>
<dbReference type="PANTHER" id="PTHR39569">
    <property type="entry name" value="INORGANIC TRIPHOSPHATASE"/>
    <property type="match status" value="1"/>
</dbReference>
<gene>
    <name evidence="3" type="ORF">EJC49_14240</name>
</gene>
<dbReference type="EMBL" id="RWKW01000051">
    <property type="protein sequence ID" value="RST85697.1"/>
    <property type="molecule type" value="Genomic_DNA"/>
</dbReference>
<evidence type="ECO:0000259" key="2">
    <source>
        <dbReference type="PROSITE" id="PS51708"/>
    </source>
</evidence>
<dbReference type="AlphaFoldDB" id="A0A3R9ZZW2"/>
<evidence type="ECO:0000313" key="4">
    <source>
        <dbReference type="Proteomes" id="UP000278398"/>
    </source>
</evidence>
<dbReference type="PROSITE" id="PS51708">
    <property type="entry name" value="CHAD"/>
    <property type="match status" value="1"/>
</dbReference>
<dbReference type="InterPro" id="IPR007899">
    <property type="entry name" value="CHAD_dom"/>
</dbReference>
<dbReference type="SUPFAM" id="SSF55154">
    <property type="entry name" value="CYTH-like phosphatases"/>
    <property type="match status" value="1"/>
</dbReference>
<dbReference type="GO" id="GO:0050355">
    <property type="term" value="F:inorganic triphosphate phosphatase activity"/>
    <property type="evidence" value="ECO:0007669"/>
    <property type="project" value="InterPro"/>
</dbReference>
<dbReference type="Proteomes" id="UP000278398">
    <property type="component" value="Unassembled WGS sequence"/>
</dbReference>
<feature type="domain" description="CYTH" evidence="1">
    <location>
        <begin position="14"/>
        <end position="216"/>
    </location>
</feature>
<evidence type="ECO:0000259" key="1">
    <source>
        <dbReference type="PROSITE" id="PS51707"/>
    </source>
</evidence>
<accession>A0A3R9ZZW2</accession>
<keyword evidence="4" id="KW-1185">Reference proteome</keyword>
<dbReference type="SMART" id="SM01118">
    <property type="entry name" value="CYTH"/>
    <property type="match status" value="1"/>
</dbReference>
<name>A0A3R9ZZW2_9HYPH</name>
<dbReference type="SMART" id="SM00880">
    <property type="entry name" value="CHAD"/>
    <property type="match status" value="1"/>
</dbReference>
<organism evidence="3 4">
    <name type="scientific">Aquibium carbonis</name>
    <dbReference type="NCBI Taxonomy" id="2495581"/>
    <lineage>
        <taxon>Bacteria</taxon>
        <taxon>Pseudomonadati</taxon>
        <taxon>Pseudomonadota</taxon>
        <taxon>Alphaproteobacteria</taxon>
        <taxon>Hyphomicrobiales</taxon>
        <taxon>Phyllobacteriaceae</taxon>
        <taxon>Aquibium</taxon>
    </lineage>
</organism>
<feature type="domain" description="CHAD" evidence="2">
    <location>
        <begin position="231"/>
        <end position="521"/>
    </location>
</feature>